<evidence type="ECO:0000256" key="3">
    <source>
        <dbReference type="ARBA" id="ARBA00023125"/>
    </source>
</evidence>
<keyword evidence="3" id="KW-0238">DNA-binding</keyword>
<dbReference type="PANTHER" id="PTHR12396:SF0">
    <property type="entry name" value="METHYL-CPG BINDING DOMAIN PROTEIN-LIKE, ISOFORM C"/>
    <property type="match status" value="1"/>
</dbReference>
<keyword evidence="2" id="KW-0805">Transcription regulation</keyword>
<dbReference type="Pfam" id="PF01429">
    <property type="entry name" value="MBD"/>
    <property type="match status" value="1"/>
</dbReference>
<dbReference type="GO" id="GO:0006346">
    <property type="term" value="P:DNA methylation-dependent constitutive heterochromatin formation"/>
    <property type="evidence" value="ECO:0007669"/>
    <property type="project" value="TreeGrafter"/>
</dbReference>
<reference evidence="9" key="1">
    <citation type="submission" date="2011-05" db="EMBL/GenBank/DDBJ databases">
        <authorList>
            <person name="Richards S.R."/>
            <person name="Qu J."/>
            <person name="Jiang H."/>
            <person name="Jhangiani S.N."/>
            <person name="Agravi P."/>
            <person name="Goodspeed R."/>
            <person name="Gross S."/>
            <person name="Mandapat C."/>
            <person name="Jackson L."/>
            <person name="Mathew T."/>
            <person name="Pu L."/>
            <person name="Thornton R."/>
            <person name="Saada N."/>
            <person name="Wilczek-Boney K.B."/>
            <person name="Lee S."/>
            <person name="Kovar C."/>
            <person name="Wu Y."/>
            <person name="Scherer S.E."/>
            <person name="Worley K.C."/>
            <person name="Muzny D.M."/>
            <person name="Gibbs R."/>
        </authorList>
    </citation>
    <scope>NUCLEOTIDE SEQUENCE</scope>
    <source>
        <strain evidence="9">Brora</strain>
    </source>
</reference>
<protein>
    <recommendedName>
        <fullName evidence="7">MBD domain-containing protein</fullName>
    </recommendedName>
</protein>
<evidence type="ECO:0000256" key="4">
    <source>
        <dbReference type="ARBA" id="ARBA00023163"/>
    </source>
</evidence>
<keyword evidence="5" id="KW-0539">Nucleus</keyword>
<evidence type="ECO:0000256" key="6">
    <source>
        <dbReference type="SAM" id="MobiDB-lite"/>
    </source>
</evidence>
<evidence type="ECO:0000256" key="5">
    <source>
        <dbReference type="ARBA" id="ARBA00023242"/>
    </source>
</evidence>
<dbReference type="InterPro" id="IPR016177">
    <property type="entry name" value="DNA-bd_dom_sf"/>
</dbReference>
<dbReference type="InterPro" id="IPR001739">
    <property type="entry name" value="Methyl_CpG_DNA-bd"/>
</dbReference>
<dbReference type="Pfam" id="PF22936">
    <property type="entry name" value="Pol_BBD"/>
    <property type="match status" value="1"/>
</dbReference>
<organism evidence="8 9">
    <name type="scientific">Strigamia maritima</name>
    <name type="common">European centipede</name>
    <name type="synonym">Geophilus maritimus</name>
    <dbReference type="NCBI Taxonomy" id="126957"/>
    <lineage>
        <taxon>Eukaryota</taxon>
        <taxon>Metazoa</taxon>
        <taxon>Ecdysozoa</taxon>
        <taxon>Arthropoda</taxon>
        <taxon>Myriapoda</taxon>
        <taxon>Chilopoda</taxon>
        <taxon>Pleurostigmophora</taxon>
        <taxon>Geophilomorpha</taxon>
        <taxon>Linotaeniidae</taxon>
        <taxon>Strigamia</taxon>
    </lineage>
</organism>
<reference evidence="8" key="2">
    <citation type="submission" date="2015-02" db="UniProtKB">
        <authorList>
            <consortium name="EnsemblMetazoa"/>
        </authorList>
    </citation>
    <scope>IDENTIFICATION</scope>
</reference>
<evidence type="ECO:0000256" key="2">
    <source>
        <dbReference type="ARBA" id="ARBA00023015"/>
    </source>
</evidence>
<proteinExistence type="predicted"/>
<accession>T1III9</accession>
<evidence type="ECO:0000313" key="8">
    <source>
        <dbReference type="EnsemblMetazoa" id="SMAR000687-PA"/>
    </source>
</evidence>
<dbReference type="AlphaFoldDB" id="T1III9"/>
<dbReference type="EnsemblMetazoa" id="SMAR000687-RA">
    <property type="protein sequence ID" value="SMAR000687-PA"/>
    <property type="gene ID" value="SMAR000687"/>
</dbReference>
<feature type="domain" description="MBD" evidence="7">
    <location>
        <begin position="150"/>
        <end position="222"/>
    </location>
</feature>
<dbReference type="SMART" id="SM00391">
    <property type="entry name" value="MBD"/>
    <property type="match status" value="1"/>
</dbReference>
<dbReference type="Proteomes" id="UP000014500">
    <property type="component" value="Unassembled WGS sequence"/>
</dbReference>
<dbReference type="PROSITE" id="PS50982">
    <property type="entry name" value="MBD"/>
    <property type="match status" value="1"/>
</dbReference>
<name>T1III9_STRMM</name>
<comment type="subcellular location">
    <subcellularLocation>
        <location evidence="1">Nucleus</location>
    </subcellularLocation>
</comment>
<feature type="region of interest" description="Disordered" evidence="6">
    <location>
        <begin position="70"/>
        <end position="100"/>
    </location>
</feature>
<evidence type="ECO:0000256" key="1">
    <source>
        <dbReference type="ARBA" id="ARBA00004123"/>
    </source>
</evidence>
<feature type="compositionally biased region" description="Acidic residues" evidence="6">
    <location>
        <begin position="88"/>
        <end position="97"/>
    </location>
</feature>
<keyword evidence="4" id="KW-0804">Transcription</keyword>
<dbReference type="GO" id="GO:0000122">
    <property type="term" value="P:negative regulation of transcription by RNA polymerase II"/>
    <property type="evidence" value="ECO:0007669"/>
    <property type="project" value="TreeGrafter"/>
</dbReference>
<dbReference type="InterPro" id="IPR054722">
    <property type="entry name" value="PolX-like_BBD"/>
</dbReference>
<evidence type="ECO:0000313" key="9">
    <source>
        <dbReference type="Proteomes" id="UP000014500"/>
    </source>
</evidence>
<feature type="compositionally biased region" description="Basic and acidic residues" evidence="6">
    <location>
        <begin position="73"/>
        <end position="87"/>
    </location>
</feature>
<evidence type="ECO:0000259" key="7">
    <source>
        <dbReference type="PROSITE" id="PS50982"/>
    </source>
</evidence>
<dbReference type="Gene3D" id="3.30.890.10">
    <property type="entry name" value="Methyl-cpg-binding Protein 2, Chain A"/>
    <property type="match status" value="1"/>
</dbReference>
<dbReference type="GO" id="GO:0005654">
    <property type="term" value="C:nucleoplasm"/>
    <property type="evidence" value="ECO:0007669"/>
    <property type="project" value="UniProtKB-ARBA"/>
</dbReference>
<dbReference type="PhylomeDB" id="T1III9"/>
<dbReference type="PANTHER" id="PTHR12396">
    <property type="entry name" value="METHYL-CPG BINDING PROTEIN, MBD"/>
    <property type="match status" value="1"/>
</dbReference>
<dbReference type="HOGENOM" id="CLU_1121317_0_0_1"/>
<dbReference type="GO" id="GO:0008327">
    <property type="term" value="F:methyl-CpG binding"/>
    <property type="evidence" value="ECO:0007669"/>
    <property type="project" value="TreeGrafter"/>
</dbReference>
<dbReference type="EMBL" id="AFFK01014287">
    <property type="status" value="NOT_ANNOTATED_CDS"/>
    <property type="molecule type" value="Genomic_DNA"/>
</dbReference>
<sequence>MKLELGEGGATITGKGTVRITVTVNKVKNEIVLNDVYYVQGFRRNLISLGKVANAKCHIHFHDVNQDFQNEGPFHKPDRRDSFVLHEDSDDSSDEDSFSQQPLVPVIPSVRLPVSKPPLPTASTAPPMQYVTTRTRCNTDPSSTTVSRPNRIAFRDKVPNRPGWEREEVQRQSGTTAGQWDVYFYGPGRVRRLRSRPEVEDYCKTLKVKYDPRDFKWGPTGQSVATFDLDRTEISTVDKDDELCSKLQ</sequence>
<dbReference type="SUPFAM" id="SSF54171">
    <property type="entry name" value="DNA-binding domain"/>
    <property type="match status" value="1"/>
</dbReference>
<keyword evidence="9" id="KW-1185">Reference proteome</keyword>